<dbReference type="InterPro" id="IPR055998">
    <property type="entry name" value="DUF7576"/>
</dbReference>
<evidence type="ECO:0000313" key="1">
    <source>
        <dbReference type="EMBL" id="SDN05906.1"/>
    </source>
</evidence>
<dbReference type="EMBL" id="FNIA01000013">
    <property type="protein sequence ID" value="SDN05906.1"/>
    <property type="molecule type" value="Genomic_DNA"/>
</dbReference>
<reference evidence="1 2" key="1">
    <citation type="submission" date="2016-10" db="EMBL/GenBank/DDBJ databases">
        <authorList>
            <person name="de Groot N.N."/>
        </authorList>
    </citation>
    <scope>NUCLEOTIDE SEQUENCE [LARGE SCALE GENOMIC DNA]</scope>
    <source>
        <strain evidence="2">EB21,IBRC-M 10013,KCTC 4048</strain>
    </source>
</reference>
<protein>
    <recommendedName>
        <fullName evidence="3">Small CPxCG-related zinc finger protein</fullName>
    </recommendedName>
</protein>
<evidence type="ECO:0000313" key="2">
    <source>
        <dbReference type="Proteomes" id="UP000199370"/>
    </source>
</evidence>
<dbReference type="Pfam" id="PF24461">
    <property type="entry name" value="DUF7576"/>
    <property type="match status" value="1"/>
</dbReference>
<evidence type="ECO:0008006" key="3">
    <source>
        <dbReference type="Google" id="ProtNLM"/>
    </source>
</evidence>
<accession>A0A1G9YB70</accession>
<dbReference type="RefSeq" id="WP_175526451.1">
    <property type="nucleotide sequence ID" value="NZ_FNIA01000013.1"/>
</dbReference>
<gene>
    <name evidence="1" type="ORF">SAMN05192554_11386</name>
</gene>
<dbReference type="STRING" id="996166.SAMN05192554_11386"/>
<dbReference type="OrthoDB" id="169264at2157"/>
<dbReference type="Proteomes" id="UP000199370">
    <property type="component" value="Unassembled WGS sequence"/>
</dbReference>
<organism evidence="1 2">
    <name type="scientific">Haloarchaeobius iranensis</name>
    <dbReference type="NCBI Taxonomy" id="996166"/>
    <lineage>
        <taxon>Archaea</taxon>
        <taxon>Methanobacteriati</taxon>
        <taxon>Methanobacteriota</taxon>
        <taxon>Stenosarchaea group</taxon>
        <taxon>Halobacteria</taxon>
        <taxon>Halobacteriales</taxon>
        <taxon>Halorubellaceae</taxon>
        <taxon>Haloarchaeobius</taxon>
    </lineage>
</organism>
<name>A0A1G9YB70_9EURY</name>
<dbReference type="AlphaFoldDB" id="A0A1G9YB70"/>
<sequence length="58" mass="6344">MVDPTSDIGDVDPEDAPACAVCGAAVTGDEHRVRSWVEDGNVEHRHFCDDDCLEKWDG</sequence>
<proteinExistence type="predicted"/>
<keyword evidence="2" id="KW-1185">Reference proteome</keyword>